<protein>
    <submittedName>
        <fullName evidence="1">Uncharacterized protein</fullName>
    </submittedName>
</protein>
<proteinExistence type="predicted"/>
<keyword evidence="2" id="KW-1185">Reference proteome</keyword>
<accession>A0A4Y8CZ64</accession>
<gene>
    <name evidence="1" type="ORF">BOTCAL_0252g00090</name>
</gene>
<name>A0A4Y8CZ64_9HELO</name>
<dbReference type="Proteomes" id="UP000297299">
    <property type="component" value="Unassembled WGS sequence"/>
</dbReference>
<organism evidence="1 2">
    <name type="scientific">Botryotinia calthae</name>
    <dbReference type="NCBI Taxonomy" id="38488"/>
    <lineage>
        <taxon>Eukaryota</taxon>
        <taxon>Fungi</taxon>
        <taxon>Dikarya</taxon>
        <taxon>Ascomycota</taxon>
        <taxon>Pezizomycotina</taxon>
        <taxon>Leotiomycetes</taxon>
        <taxon>Helotiales</taxon>
        <taxon>Sclerotiniaceae</taxon>
        <taxon>Botryotinia</taxon>
    </lineage>
</organism>
<dbReference type="OrthoDB" id="10437259at2759"/>
<comment type="caution">
    <text evidence="1">The sequence shown here is derived from an EMBL/GenBank/DDBJ whole genome shotgun (WGS) entry which is preliminary data.</text>
</comment>
<dbReference type="AlphaFoldDB" id="A0A4Y8CZ64"/>
<dbReference type="EMBL" id="PHWZ01000251">
    <property type="protein sequence ID" value="TEY53011.1"/>
    <property type="molecule type" value="Genomic_DNA"/>
</dbReference>
<reference evidence="1 2" key="1">
    <citation type="submission" date="2017-11" db="EMBL/GenBank/DDBJ databases">
        <title>Comparative genomics of Botrytis spp.</title>
        <authorList>
            <person name="Valero-Jimenez C.A."/>
            <person name="Tapia P."/>
            <person name="Veloso J."/>
            <person name="Silva-Moreno E."/>
            <person name="Staats M."/>
            <person name="Valdes J.H."/>
            <person name="Van Kan J.A.L."/>
        </authorList>
    </citation>
    <scope>NUCLEOTIDE SEQUENCE [LARGE SCALE GENOMIC DNA]</scope>
    <source>
        <strain evidence="1 2">MUCL2830</strain>
    </source>
</reference>
<evidence type="ECO:0000313" key="1">
    <source>
        <dbReference type="EMBL" id="TEY53011.1"/>
    </source>
</evidence>
<evidence type="ECO:0000313" key="2">
    <source>
        <dbReference type="Proteomes" id="UP000297299"/>
    </source>
</evidence>
<sequence length="137" mass="15223">MAELNGGVGAFRCATKSRRKMYALNNGVKRFSGPINHFLKPSMKPSVKEEYSYSFWMTWGLGHGYDPDLGLITYLEDCSPDSLFLEPWNYGVRLSHGEFGAAAPYCSSKAKKKVGAYLKTLVDGVLAFRDPSIKKDA</sequence>